<keyword evidence="1" id="KW-0472">Membrane</keyword>
<proteinExistence type="predicted"/>
<dbReference type="KEGG" id="cph:Cpha266_0608"/>
<protein>
    <recommendedName>
        <fullName evidence="4">DUF3098 domain-containing protein</fullName>
    </recommendedName>
</protein>
<feature type="transmembrane region" description="Helical" evidence="1">
    <location>
        <begin position="56"/>
        <end position="80"/>
    </location>
</feature>
<organism evidence="2 3">
    <name type="scientific">Chlorobium phaeobacteroides (strain DSM 266 / SMG 266 / 2430)</name>
    <dbReference type="NCBI Taxonomy" id="290317"/>
    <lineage>
        <taxon>Bacteria</taxon>
        <taxon>Pseudomonadati</taxon>
        <taxon>Chlorobiota</taxon>
        <taxon>Chlorobiia</taxon>
        <taxon>Chlorobiales</taxon>
        <taxon>Chlorobiaceae</taxon>
        <taxon>Chlorobium/Pelodictyon group</taxon>
        <taxon>Chlorobium</taxon>
    </lineage>
</organism>
<reference evidence="2 3" key="1">
    <citation type="submission" date="2006-12" db="EMBL/GenBank/DDBJ databases">
        <title>Complete sequence of Chlorobium phaeobacteroides DSM 266.</title>
        <authorList>
            <consortium name="US DOE Joint Genome Institute"/>
            <person name="Copeland A."/>
            <person name="Lucas S."/>
            <person name="Lapidus A."/>
            <person name="Barry K."/>
            <person name="Detter J.C."/>
            <person name="Glavina del Rio T."/>
            <person name="Hammon N."/>
            <person name="Israni S."/>
            <person name="Pitluck S."/>
            <person name="Goltsman E."/>
            <person name="Schmutz J."/>
            <person name="Larimer F."/>
            <person name="Land M."/>
            <person name="Hauser L."/>
            <person name="Mikhailova N."/>
            <person name="Li T."/>
            <person name="Overmann J."/>
            <person name="Bryant D.A."/>
            <person name="Richardson P."/>
        </authorList>
    </citation>
    <scope>NUCLEOTIDE SEQUENCE [LARGE SCALE GENOMIC DNA]</scope>
    <source>
        <strain evidence="2 3">DSM 266</strain>
    </source>
</reference>
<accession>A1BE37</accession>
<dbReference type="STRING" id="290317.Cpha266_0608"/>
<dbReference type="EMBL" id="CP000492">
    <property type="protein sequence ID" value="ABL64664.1"/>
    <property type="molecule type" value="Genomic_DNA"/>
</dbReference>
<evidence type="ECO:0000313" key="3">
    <source>
        <dbReference type="Proteomes" id="UP000008701"/>
    </source>
</evidence>
<dbReference type="Proteomes" id="UP000008701">
    <property type="component" value="Chromosome"/>
</dbReference>
<sequence precursor="true">MMKSLTKNKRVKPADKKGLKQTAMPLGVINYSMIALGVLVIAGSYAGMYLEKEVNGFFSLFIAPFALVSAYVGIAFAVLYRRKSAESNRNRSNK</sequence>
<feature type="transmembrane region" description="Helical" evidence="1">
    <location>
        <begin position="26"/>
        <end position="50"/>
    </location>
</feature>
<evidence type="ECO:0000313" key="2">
    <source>
        <dbReference type="EMBL" id="ABL64664.1"/>
    </source>
</evidence>
<keyword evidence="1" id="KW-1133">Transmembrane helix</keyword>
<evidence type="ECO:0000256" key="1">
    <source>
        <dbReference type="SAM" id="Phobius"/>
    </source>
</evidence>
<name>A1BE37_CHLPD</name>
<keyword evidence="1" id="KW-0812">Transmembrane</keyword>
<keyword evidence="3" id="KW-1185">Reference proteome</keyword>
<gene>
    <name evidence="2" type="ordered locus">Cpha266_0608</name>
</gene>
<dbReference type="AlphaFoldDB" id="A1BE37"/>
<evidence type="ECO:0008006" key="4">
    <source>
        <dbReference type="Google" id="ProtNLM"/>
    </source>
</evidence>
<dbReference type="HOGENOM" id="CLU_176977_2_0_10"/>